<dbReference type="SUPFAM" id="SSF56112">
    <property type="entry name" value="Protein kinase-like (PK-like)"/>
    <property type="match status" value="1"/>
</dbReference>
<dbReference type="PANTHER" id="PTHR48011:SF100">
    <property type="entry name" value="PROTEIN KINASE DOMAIN-CONTAINING PROTEIN"/>
    <property type="match status" value="1"/>
</dbReference>
<gene>
    <name evidence="9" type="ORF">CB5_LOCUS6666</name>
</gene>
<organism evidence="9">
    <name type="scientific">Ananas comosus var. bracteatus</name>
    <name type="common">red pineapple</name>
    <dbReference type="NCBI Taxonomy" id="296719"/>
    <lineage>
        <taxon>Eukaryota</taxon>
        <taxon>Viridiplantae</taxon>
        <taxon>Streptophyta</taxon>
        <taxon>Embryophyta</taxon>
        <taxon>Tracheophyta</taxon>
        <taxon>Spermatophyta</taxon>
        <taxon>Magnoliopsida</taxon>
        <taxon>Liliopsida</taxon>
        <taxon>Poales</taxon>
        <taxon>Bromeliaceae</taxon>
        <taxon>Bromelioideae</taxon>
        <taxon>Ananas</taxon>
    </lineage>
</organism>
<protein>
    <recommendedName>
        <fullName evidence="10">Protein kinase domain-containing protein</fullName>
    </recommendedName>
</protein>
<evidence type="ECO:0000259" key="8">
    <source>
        <dbReference type="PROSITE" id="PS50011"/>
    </source>
</evidence>
<dbReference type="EMBL" id="LR862143">
    <property type="protein sequence ID" value="CAD1823455.1"/>
    <property type="molecule type" value="Genomic_DNA"/>
</dbReference>
<evidence type="ECO:0000259" key="7">
    <source>
        <dbReference type="PROSITE" id="PS50006"/>
    </source>
</evidence>
<dbReference type="PROSITE" id="PS50006">
    <property type="entry name" value="FHA_DOMAIN"/>
    <property type="match status" value="1"/>
</dbReference>
<dbReference type="SMART" id="SM00220">
    <property type="entry name" value="S_TKc"/>
    <property type="match status" value="1"/>
</dbReference>
<reference evidence="9" key="1">
    <citation type="submission" date="2020-07" db="EMBL/GenBank/DDBJ databases">
        <authorList>
            <person name="Lin J."/>
        </authorList>
    </citation>
    <scope>NUCLEOTIDE SEQUENCE</scope>
</reference>
<feature type="compositionally biased region" description="Basic and acidic residues" evidence="6">
    <location>
        <begin position="556"/>
        <end position="570"/>
    </location>
</feature>
<evidence type="ECO:0000256" key="4">
    <source>
        <dbReference type="ARBA" id="ARBA00022840"/>
    </source>
</evidence>
<keyword evidence="3" id="KW-0418">Kinase</keyword>
<dbReference type="PANTHER" id="PTHR48011">
    <property type="entry name" value="CCR4-NOT TRANSCRIPTIONAL COMPLEX SUBUNIT CAF120-RELATED"/>
    <property type="match status" value="1"/>
</dbReference>
<evidence type="ECO:0000313" key="9">
    <source>
        <dbReference type="EMBL" id="CAD1823455.1"/>
    </source>
</evidence>
<sequence length="882" mass="98180">MSSPITAQWRCLRPLGRGASGAAVSLALDPSSGLLFAVKSTADRIHDHILRRELSILSSLPPHPHLIPLLGSSVTTNCSNSGGAGPADARVYHRRHIFLSYAPGGAVADQIRLRGRLDEPAIRRHVFGVVSALAHVHAHSVAHCDVKPDNILVGGDGGAILADFGCARRCVDGEPLRGEAVMGTPTYLSPEAARGEEQGPAADVWALGCAAIEMATGSSPYSGGFNMDGSIALLYRIGYDECYAPQAPAWLSEEAQDFVRRCLRRDPRERPTAAELLRHPFVAADQESGFREKQKLLRISPRSTLEDSFFCGGSETGEDEVEVIAEWQRSDGGAGRRIGELAGAGRGSDAPEWTGDDEGWIAVRGCGRDCGSNDRCVADVFDDDDDDDDNDDENDNDDDLGSNEGIVAADDEEERLLLRGLDMNFQNPSDFGFGFRVRVRSRKTRPNSHPTSSPLFSSSSSKPSAALFGFFYVPHKSEAKNTCRERERERERALLLLGAAEPFPSRVSREEGSCGYTVLNMAPAVERRERSRRSPPPARSNSLERERRSPRRRSSPRRERSPNHRRDRSPVRTSSSHRVRSPPVKEKLPERARSPKHHRPRSPVGNGASSRSPSPRTKRLKRAQSEREAEHPSREEREKGKNRERGESRDGSRDRREDREKNDGGGLGRLSRRDRSISPEEHGRKARHGSRSPPRTSKAGDVTRVGDNDSLTKMNAAAEALEEKDKHKPSFELSGKLAEETNRVRGITLLFTEPPEARKPEIRWRLYVFKGGEVLNEPLYVHRQSCYLFGRERRIADIPTDHPSCSKQHAVLQYRLVEKEQPDGLMSKQVRPYLMDLDSTNGTFINDNRIEPRRYYELFEKDTVKFGNSSREYVLLHENSAG</sequence>
<accession>A0A6V7NY09</accession>
<feature type="compositionally biased region" description="Low complexity" evidence="6">
    <location>
        <begin position="448"/>
        <end position="461"/>
    </location>
</feature>
<feature type="compositionally biased region" description="Gly residues" evidence="6">
    <location>
        <begin position="334"/>
        <end position="346"/>
    </location>
</feature>
<feature type="compositionally biased region" description="Acidic residues" evidence="6">
    <location>
        <begin position="381"/>
        <end position="401"/>
    </location>
</feature>
<name>A0A6V7NY09_ANACO</name>
<dbReference type="GO" id="GO:0004672">
    <property type="term" value="F:protein kinase activity"/>
    <property type="evidence" value="ECO:0007669"/>
    <property type="project" value="InterPro"/>
</dbReference>
<feature type="region of interest" description="Disordered" evidence="6">
    <location>
        <begin position="334"/>
        <end position="356"/>
    </location>
</feature>
<dbReference type="InterPro" id="IPR000253">
    <property type="entry name" value="FHA_dom"/>
</dbReference>
<evidence type="ECO:0008006" key="10">
    <source>
        <dbReference type="Google" id="ProtNLM"/>
    </source>
</evidence>
<dbReference type="InterPro" id="IPR008271">
    <property type="entry name" value="Ser/Thr_kinase_AS"/>
</dbReference>
<feature type="compositionally biased region" description="Basic and acidic residues" evidence="6">
    <location>
        <begin position="623"/>
        <end position="663"/>
    </location>
</feature>
<dbReference type="InterPro" id="IPR000719">
    <property type="entry name" value="Prot_kinase_dom"/>
</dbReference>
<evidence type="ECO:0000256" key="3">
    <source>
        <dbReference type="ARBA" id="ARBA00022777"/>
    </source>
</evidence>
<dbReference type="CDD" id="cd06606">
    <property type="entry name" value="STKc_MAPKKK"/>
    <property type="match status" value="1"/>
</dbReference>
<feature type="domain" description="FHA" evidence="7">
    <location>
        <begin position="787"/>
        <end position="850"/>
    </location>
</feature>
<keyword evidence="4 5" id="KW-0067">ATP-binding</keyword>
<dbReference type="PROSITE" id="PS50011">
    <property type="entry name" value="PROTEIN_KINASE_DOM"/>
    <property type="match status" value="1"/>
</dbReference>
<dbReference type="InterPro" id="IPR008984">
    <property type="entry name" value="SMAD_FHA_dom_sf"/>
</dbReference>
<dbReference type="Pfam" id="PF00069">
    <property type="entry name" value="Pkinase"/>
    <property type="match status" value="1"/>
</dbReference>
<proteinExistence type="predicted"/>
<dbReference type="InterPro" id="IPR052751">
    <property type="entry name" value="Plant_MAPKKK"/>
</dbReference>
<feature type="compositionally biased region" description="Basic and acidic residues" evidence="6">
    <location>
        <begin position="671"/>
        <end position="683"/>
    </location>
</feature>
<dbReference type="Gene3D" id="1.10.510.10">
    <property type="entry name" value="Transferase(Phosphotransferase) domain 1"/>
    <property type="match status" value="1"/>
</dbReference>
<dbReference type="SMART" id="SM00240">
    <property type="entry name" value="FHA"/>
    <property type="match status" value="1"/>
</dbReference>
<feature type="region of interest" description="Disordered" evidence="6">
    <location>
        <begin position="442"/>
        <end position="461"/>
    </location>
</feature>
<evidence type="ECO:0000256" key="5">
    <source>
        <dbReference type="PROSITE-ProRule" id="PRU10141"/>
    </source>
</evidence>
<evidence type="ECO:0000256" key="1">
    <source>
        <dbReference type="ARBA" id="ARBA00022679"/>
    </source>
</evidence>
<dbReference type="AlphaFoldDB" id="A0A6V7NY09"/>
<dbReference type="Pfam" id="PF00498">
    <property type="entry name" value="FHA"/>
    <property type="match status" value="1"/>
</dbReference>
<evidence type="ECO:0000256" key="2">
    <source>
        <dbReference type="ARBA" id="ARBA00022741"/>
    </source>
</evidence>
<evidence type="ECO:0000256" key="6">
    <source>
        <dbReference type="SAM" id="MobiDB-lite"/>
    </source>
</evidence>
<feature type="region of interest" description="Disordered" evidence="6">
    <location>
        <begin position="381"/>
        <end position="407"/>
    </location>
</feature>
<keyword evidence="2 5" id="KW-0547">Nucleotide-binding</keyword>
<dbReference type="SUPFAM" id="SSF49879">
    <property type="entry name" value="SMAD/FHA domain"/>
    <property type="match status" value="1"/>
</dbReference>
<feature type="compositionally biased region" description="Basic and acidic residues" evidence="6">
    <location>
        <begin position="583"/>
        <end position="593"/>
    </location>
</feature>
<dbReference type="GO" id="GO:0005524">
    <property type="term" value="F:ATP binding"/>
    <property type="evidence" value="ECO:0007669"/>
    <property type="project" value="UniProtKB-UniRule"/>
</dbReference>
<dbReference type="InterPro" id="IPR011009">
    <property type="entry name" value="Kinase-like_dom_sf"/>
</dbReference>
<dbReference type="PROSITE" id="PS00107">
    <property type="entry name" value="PROTEIN_KINASE_ATP"/>
    <property type="match status" value="1"/>
</dbReference>
<feature type="binding site" evidence="5">
    <location>
        <position position="39"/>
    </location>
    <ligand>
        <name>ATP</name>
        <dbReference type="ChEBI" id="CHEBI:30616"/>
    </ligand>
</feature>
<dbReference type="FunFam" id="2.60.200.20:FF:000028">
    <property type="entry name" value="FHA domain-containing protein DDL"/>
    <property type="match status" value="1"/>
</dbReference>
<dbReference type="GO" id="GO:0007165">
    <property type="term" value="P:signal transduction"/>
    <property type="evidence" value="ECO:0007669"/>
    <property type="project" value="TreeGrafter"/>
</dbReference>
<feature type="region of interest" description="Disordered" evidence="6">
    <location>
        <begin position="525"/>
        <end position="710"/>
    </location>
</feature>
<feature type="domain" description="Protein kinase" evidence="8">
    <location>
        <begin position="9"/>
        <end position="282"/>
    </location>
</feature>
<keyword evidence="1" id="KW-0808">Transferase</keyword>
<dbReference type="Gene3D" id="2.60.200.20">
    <property type="match status" value="1"/>
</dbReference>
<dbReference type="PROSITE" id="PS00108">
    <property type="entry name" value="PROTEIN_KINASE_ST"/>
    <property type="match status" value="1"/>
</dbReference>
<dbReference type="InterPro" id="IPR017441">
    <property type="entry name" value="Protein_kinase_ATP_BS"/>
</dbReference>